<evidence type="ECO:0000256" key="1">
    <source>
        <dbReference type="SAM" id="MobiDB-lite"/>
    </source>
</evidence>
<dbReference type="Proteomes" id="UP000717515">
    <property type="component" value="Unassembled WGS sequence"/>
</dbReference>
<proteinExistence type="predicted"/>
<feature type="region of interest" description="Disordered" evidence="1">
    <location>
        <begin position="467"/>
        <end position="487"/>
    </location>
</feature>
<dbReference type="InterPro" id="IPR041698">
    <property type="entry name" value="Methyltransf_25"/>
</dbReference>
<dbReference type="AlphaFoldDB" id="A0A9P8CVB6"/>
<sequence length="800" mass="88267">MFEQADYVQPFSYNGIVRKLEVFRPAPGAGGEGRDFVLLEDVSDHFNVSHFSGVHFERQDGVSLSFTRDKNLRRHVPERIPACKGTIIYIIRSCHGNNDPTSPTSAVSPPTSSSSSYRAPALTASSTLSVIQHQAAVTAHVAATTATASSDSDAFERHSRLRQSIIINIPETHNPHGPVRLGHIRTVQDSSCVVHTGHGSRGGKASAARFGGKEEFNTEFEEQERKIAEGIRQEAEGAVIDVLERYKEILVWFALILAKAEEILTTVNKSILYIETVACLDTLRPWDLTKYLTDVMATDGVDSSGQIPSFLEMGKDKTLLSKLYRIRTIPGRADWVCRKHESSTVKSGVRSELESILSTVGACLDYERGKITVSMISSQHGEQLCSILARAPGAEFCDLELTIDSKHSSEDMEQLQKLAALSFVNSVSVAVPPPSPSSPTPSSTHSGPLAAVGSPIQEYIGSHSDYASISSRSSSRSDSFSSDQPSPLSINTKLPDWVYTFYDQQSKQQYEDGRTRHTVESAPYMLPNDLTESDRLDAQHYIVRYCFQGNYNVKLDRTAPLKILDVATGTGVWALEMAQEFPTAEIHGVDISPIYPTPETSDTPVPSNCRFRLCNVLDGLPYPDNYFDFVYQRLLVYAFTPAQRKQVNIELLRVLKPSGYIQLVESDGLIYNPGPTTAMANALSLDTPRKKSVDPTDVQRLKPGLKRAGFAHVNSFCIALPVGDWGGLLGQLSRQNMHGLATIWLRGELGRQTAEECETTLTEMDKECEQLQSFYRVWLVVGQKPSLSKIMQPPPPPPPL</sequence>
<dbReference type="SUPFAM" id="SSF53335">
    <property type="entry name" value="S-adenosyl-L-methionine-dependent methyltransferases"/>
    <property type="match status" value="1"/>
</dbReference>
<organism evidence="3 4">
    <name type="scientific">Mortierella alpina</name>
    <name type="common">Oleaginous fungus</name>
    <name type="synonym">Mortierella renispora</name>
    <dbReference type="NCBI Taxonomy" id="64518"/>
    <lineage>
        <taxon>Eukaryota</taxon>
        <taxon>Fungi</taxon>
        <taxon>Fungi incertae sedis</taxon>
        <taxon>Mucoromycota</taxon>
        <taxon>Mortierellomycotina</taxon>
        <taxon>Mortierellomycetes</taxon>
        <taxon>Mortierellales</taxon>
        <taxon>Mortierellaceae</taxon>
        <taxon>Mortierella</taxon>
    </lineage>
</organism>
<dbReference type="Gene3D" id="3.40.50.150">
    <property type="entry name" value="Vaccinia Virus protein VP39"/>
    <property type="match status" value="1"/>
</dbReference>
<name>A0A9P8CVB6_MORAP</name>
<evidence type="ECO:0000313" key="3">
    <source>
        <dbReference type="EMBL" id="KAG9321713.1"/>
    </source>
</evidence>
<feature type="domain" description="Methyltransferase" evidence="2">
    <location>
        <begin position="563"/>
        <end position="659"/>
    </location>
</feature>
<comment type="caution">
    <text evidence="3">The sequence shown here is derived from an EMBL/GenBank/DDBJ whole genome shotgun (WGS) entry which is preliminary data.</text>
</comment>
<feature type="compositionally biased region" description="Low complexity" evidence="1">
    <location>
        <begin position="100"/>
        <end position="116"/>
    </location>
</feature>
<dbReference type="EMBL" id="JAIFTL010000187">
    <property type="protein sequence ID" value="KAG9321713.1"/>
    <property type="molecule type" value="Genomic_DNA"/>
</dbReference>
<dbReference type="PANTHER" id="PTHR43591">
    <property type="entry name" value="METHYLTRANSFERASE"/>
    <property type="match status" value="1"/>
</dbReference>
<dbReference type="PANTHER" id="PTHR43591:SF110">
    <property type="entry name" value="RHODANESE DOMAIN-CONTAINING PROTEIN"/>
    <property type="match status" value="1"/>
</dbReference>
<feature type="region of interest" description="Disordered" evidence="1">
    <location>
        <begin position="99"/>
        <end position="119"/>
    </location>
</feature>
<dbReference type="CDD" id="cd02440">
    <property type="entry name" value="AdoMet_MTases"/>
    <property type="match status" value="1"/>
</dbReference>
<accession>A0A9P8CVB6</accession>
<protein>
    <recommendedName>
        <fullName evidence="2">Methyltransferase domain-containing protein</fullName>
    </recommendedName>
</protein>
<dbReference type="Pfam" id="PF13649">
    <property type="entry name" value="Methyltransf_25"/>
    <property type="match status" value="1"/>
</dbReference>
<feature type="region of interest" description="Disordered" evidence="1">
    <location>
        <begin position="430"/>
        <end position="451"/>
    </location>
</feature>
<dbReference type="InterPro" id="IPR029063">
    <property type="entry name" value="SAM-dependent_MTases_sf"/>
</dbReference>
<gene>
    <name evidence="3" type="ORF">KVV02_006627</name>
</gene>
<reference evidence="3" key="1">
    <citation type="submission" date="2021-07" db="EMBL/GenBank/DDBJ databases">
        <title>Draft genome of Mortierella alpina, strain LL118, isolated from an aspen leaf litter sample.</title>
        <authorList>
            <person name="Yang S."/>
            <person name="Vinatzer B.A."/>
        </authorList>
    </citation>
    <scope>NUCLEOTIDE SEQUENCE</scope>
    <source>
        <strain evidence="3">LL118</strain>
    </source>
</reference>
<evidence type="ECO:0000259" key="2">
    <source>
        <dbReference type="Pfam" id="PF13649"/>
    </source>
</evidence>
<evidence type="ECO:0000313" key="4">
    <source>
        <dbReference type="Proteomes" id="UP000717515"/>
    </source>
</evidence>